<dbReference type="EMBL" id="BAABJZ010000081">
    <property type="protein sequence ID" value="GAA4890008.1"/>
    <property type="molecule type" value="Genomic_DNA"/>
</dbReference>
<dbReference type="PANTHER" id="PTHR41771:SF1">
    <property type="entry name" value="MEMBRANE PROTEIN"/>
    <property type="match status" value="1"/>
</dbReference>
<feature type="transmembrane region" description="Helical" evidence="1">
    <location>
        <begin position="174"/>
        <end position="193"/>
    </location>
</feature>
<feature type="transmembrane region" description="Helical" evidence="1">
    <location>
        <begin position="339"/>
        <end position="369"/>
    </location>
</feature>
<organism evidence="2 3">
    <name type="scientific">Ferrimonas pelagia</name>
    <dbReference type="NCBI Taxonomy" id="1177826"/>
    <lineage>
        <taxon>Bacteria</taxon>
        <taxon>Pseudomonadati</taxon>
        <taxon>Pseudomonadota</taxon>
        <taxon>Gammaproteobacteria</taxon>
        <taxon>Alteromonadales</taxon>
        <taxon>Ferrimonadaceae</taxon>
        <taxon>Ferrimonas</taxon>
    </lineage>
</organism>
<dbReference type="PANTHER" id="PTHR41771">
    <property type="entry name" value="MEMBRANE PROTEIN-RELATED"/>
    <property type="match status" value="1"/>
</dbReference>
<dbReference type="Pfam" id="PF07907">
    <property type="entry name" value="YibE_F"/>
    <property type="match status" value="1"/>
</dbReference>
<feature type="transmembrane region" description="Helical" evidence="1">
    <location>
        <begin position="250"/>
        <end position="269"/>
    </location>
</feature>
<proteinExistence type="predicted"/>
<protein>
    <submittedName>
        <fullName evidence="2">YibE/F family protein</fullName>
    </submittedName>
</protein>
<feature type="transmembrane region" description="Helical" evidence="1">
    <location>
        <begin position="200"/>
        <end position="221"/>
    </location>
</feature>
<keyword evidence="3" id="KW-1185">Reference proteome</keyword>
<feature type="transmembrane region" description="Helical" evidence="1">
    <location>
        <begin position="148"/>
        <end position="168"/>
    </location>
</feature>
<comment type="caution">
    <text evidence="2">The sequence shown here is derived from an EMBL/GenBank/DDBJ whole genome shotgun (WGS) entry which is preliminary data.</text>
</comment>
<reference evidence="3" key="1">
    <citation type="journal article" date="2019" name="Int. J. Syst. Evol. Microbiol.">
        <title>The Global Catalogue of Microorganisms (GCM) 10K type strain sequencing project: providing services to taxonomists for standard genome sequencing and annotation.</title>
        <authorList>
            <consortium name="The Broad Institute Genomics Platform"/>
            <consortium name="The Broad Institute Genome Sequencing Center for Infectious Disease"/>
            <person name="Wu L."/>
            <person name="Ma J."/>
        </authorList>
    </citation>
    <scope>NUCLEOTIDE SEQUENCE [LARGE SCALE GENOMIC DNA]</scope>
    <source>
        <strain evidence="3">JCM 18401</strain>
    </source>
</reference>
<dbReference type="Proteomes" id="UP001499988">
    <property type="component" value="Unassembled WGS sequence"/>
</dbReference>
<accession>A0ABP9EXX9</accession>
<feature type="transmembrane region" description="Helical" evidence="1">
    <location>
        <begin position="125"/>
        <end position="141"/>
    </location>
</feature>
<name>A0ABP9EXX9_9GAMM</name>
<sequence length="379" mass="41661">MLKRYLLPVVIFVLATVILVFSPSLSESFRPAALGQQEFARAQVIEVLEQNLLRDYRVPSVVTGDQRLNVRILEGSQQGAEVEVHNSLNRLHNVHVAAGDRFILMVREGAVRDVHWAYNHDRAGAVYWMLGLMVVLILLLGKMQGLNSLISLYFTGALVIGVLIPGLFAGWHPVLLTVALMALKIVVNFLLVAGYNRKSLVAMLGTLGGVIVAGVMAQYFGEMAQLNGLYLDKGEDLIHLSPDNALQIRWLLFVAIMISALGAVMDVAISMASSYHELREANPQQPESERLLATINIGRDIMGTMTNTLILAFAGSSLTTIMMVWGFQMPLMQFMNIPAISLAMIHALAGSIGLILTIPFTVICASVLYNHPRFQRRNG</sequence>
<keyword evidence="1" id="KW-0472">Membrane</keyword>
<keyword evidence="1" id="KW-1133">Transmembrane helix</keyword>
<evidence type="ECO:0000313" key="2">
    <source>
        <dbReference type="EMBL" id="GAA4890008.1"/>
    </source>
</evidence>
<evidence type="ECO:0000256" key="1">
    <source>
        <dbReference type="SAM" id="Phobius"/>
    </source>
</evidence>
<dbReference type="RefSeq" id="WP_345335650.1">
    <property type="nucleotide sequence ID" value="NZ_BAABJZ010000081.1"/>
</dbReference>
<gene>
    <name evidence="2" type="ORF">GCM10023333_24090</name>
</gene>
<feature type="transmembrane region" description="Helical" evidence="1">
    <location>
        <begin position="309"/>
        <end position="327"/>
    </location>
</feature>
<dbReference type="InterPro" id="IPR012507">
    <property type="entry name" value="YibE_F"/>
</dbReference>
<evidence type="ECO:0000313" key="3">
    <source>
        <dbReference type="Proteomes" id="UP001499988"/>
    </source>
</evidence>
<keyword evidence="1" id="KW-0812">Transmembrane</keyword>